<keyword evidence="3" id="KW-0812">Transmembrane</keyword>
<name>A0ABU3BN54_9BACT</name>
<feature type="coiled-coil region" evidence="1">
    <location>
        <begin position="427"/>
        <end position="461"/>
    </location>
</feature>
<dbReference type="EMBL" id="JAVRHT010000004">
    <property type="protein sequence ID" value="MDT0630724.1"/>
    <property type="molecule type" value="Genomic_DNA"/>
</dbReference>
<feature type="domain" description="Peptidase M56" evidence="4">
    <location>
        <begin position="167"/>
        <end position="356"/>
    </location>
</feature>
<keyword evidence="6" id="KW-1185">Reference proteome</keyword>
<feature type="compositionally biased region" description="Pro residues" evidence="2">
    <location>
        <begin position="82"/>
        <end position="105"/>
    </location>
</feature>
<organism evidence="5 6">
    <name type="scientific">Rubrivirga litoralis</name>
    <dbReference type="NCBI Taxonomy" id="3075598"/>
    <lineage>
        <taxon>Bacteria</taxon>
        <taxon>Pseudomonadati</taxon>
        <taxon>Rhodothermota</taxon>
        <taxon>Rhodothermia</taxon>
        <taxon>Rhodothermales</taxon>
        <taxon>Rubricoccaceae</taxon>
        <taxon>Rubrivirga</taxon>
    </lineage>
</organism>
<gene>
    <name evidence="5" type="ORF">RM540_03100</name>
</gene>
<dbReference type="InterPro" id="IPR008756">
    <property type="entry name" value="Peptidase_M56"/>
</dbReference>
<dbReference type="RefSeq" id="WP_311662033.1">
    <property type="nucleotide sequence ID" value="NZ_JAVRHT010000004.1"/>
</dbReference>
<proteinExistence type="predicted"/>
<evidence type="ECO:0000259" key="4">
    <source>
        <dbReference type="Pfam" id="PF05569"/>
    </source>
</evidence>
<evidence type="ECO:0000313" key="5">
    <source>
        <dbReference type="EMBL" id="MDT0630724.1"/>
    </source>
</evidence>
<reference evidence="5 6" key="1">
    <citation type="submission" date="2023-09" db="EMBL/GenBank/DDBJ databases">
        <authorList>
            <person name="Rey-Velasco X."/>
        </authorList>
    </citation>
    <scope>NUCLEOTIDE SEQUENCE [LARGE SCALE GENOMIC DNA]</scope>
    <source>
        <strain evidence="5 6">F394</strain>
    </source>
</reference>
<feature type="region of interest" description="Disordered" evidence="2">
    <location>
        <begin position="524"/>
        <end position="574"/>
    </location>
</feature>
<keyword evidence="3" id="KW-1133">Transmembrane helix</keyword>
<dbReference type="Pfam" id="PF05569">
    <property type="entry name" value="Peptidase_M56"/>
    <property type="match status" value="1"/>
</dbReference>
<protein>
    <submittedName>
        <fullName evidence="5">M56 family metallopeptidase</fullName>
    </submittedName>
</protein>
<dbReference type="CDD" id="cd07341">
    <property type="entry name" value="M56_BlaR1_MecR1_like"/>
    <property type="match status" value="1"/>
</dbReference>
<dbReference type="Proteomes" id="UP001267426">
    <property type="component" value="Unassembled WGS sequence"/>
</dbReference>
<evidence type="ECO:0000256" key="3">
    <source>
        <dbReference type="SAM" id="Phobius"/>
    </source>
</evidence>
<dbReference type="PANTHER" id="PTHR34978:SF3">
    <property type="entry name" value="SLR0241 PROTEIN"/>
    <property type="match status" value="1"/>
</dbReference>
<dbReference type="PANTHER" id="PTHR34978">
    <property type="entry name" value="POSSIBLE SENSOR-TRANSDUCER PROTEIN BLAR"/>
    <property type="match status" value="1"/>
</dbReference>
<feature type="compositionally biased region" description="Basic and acidic residues" evidence="2">
    <location>
        <begin position="524"/>
        <end position="545"/>
    </location>
</feature>
<dbReference type="InterPro" id="IPR052173">
    <property type="entry name" value="Beta-lactam_resp_regulator"/>
</dbReference>
<evidence type="ECO:0000256" key="1">
    <source>
        <dbReference type="SAM" id="Coils"/>
    </source>
</evidence>
<keyword evidence="3" id="KW-0472">Membrane</keyword>
<keyword evidence="1" id="KW-0175">Coiled coil</keyword>
<feature type="region of interest" description="Disordered" evidence="2">
    <location>
        <begin position="82"/>
        <end position="107"/>
    </location>
</feature>
<accession>A0ABU3BN54</accession>
<feature type="transmembrane region" description="Helical" evidence="3">
    <location>
        <begin position="169"/>
        <end position="190"/>
    </location>
</feature>
<feature type="compositionally biased region" description="Pro residues" evidence="2">
    <location>
        <begin position="547"/>
        <end position="564"/>
    </location>
</feature>
<sequence length="587" mass="61203">MTALLVSVLWKGVLVLAVAALASLSLRRAPAAARHGVWAAALAALLALPVLESAGPAWRLPVLPTAAPPAFGLAAPPAPPPAPLPAPPPPPPPPVPPPPPAPPTWAAPVAHAEGEYRAAAFDEEMRAHDAQVAAFDAEMARLDAEAAGAWADAAPPAGGGGAGWERWLAGAWALGAVAVALGWAVAFLAARRLVAAAEPEADEEWAVLFERARRLTGLPPTVRLLRSDRLSVPIAWGWGGGAVVLPAQADGWAEGRREAVVLHELAHLRRRDAWTQALAQAALAVHWPNPGAWFAYRRFLDAREEACDDAVIRGGARPSSYAEHLVGVARGLRRGGAALAAVAPMARRSGLEARVRSVLDPTRRRKRLGRASLAVTVALALAVVVPLAAMQPVERPGGAAAHVPMPAPPVAAPAPPAVPTPPVLEALADTLDALDDAEVALDEAEAQLDRASETLHAASDRLRASRSGGAGGAALDLQSMSLDAAERALADVDVAQVVADALDSVEGVELDAEWRAEMEAAFEEARSEVREARDELRRARAEARARPPGPPRSAAPDRSPPPRPAASAGAVDWADVDRARRAAERRY</sequence>
<comment type="caution">
    <text evidence="5">The sequence shown here is derived from an EMBL/GenBank/DDBJ whole genome shotgun (WGS) entry which is preliminary data.</text>
</comment>
<evidence type="ECO:0000256" key="2">
    <source>
        <dbReference type="SAM" id="MobiDB-lite"/>
    </source>
</evidence>
<evidence type="ECO:0000313" key="6">
    <source>
        <dbReference type="Proteomes" id="UP001267426"/>
    </source>
</evidence>
<feature type="transmembrane region" description="Helical" evidence="3">
    <location>
        <begin position="371"/>
        <end position="389"/>
    </location>
</feature>